<reference evidence="1 2" key="1">
    <citation type="journal article" date="2013" name="Genome Announc.">
        <title>Complete Genome Sequence of a Chinese Strain of 'Candidatus Liberibacter asiaticus'.</title>
        <authorList>
            <person name="Lin H."/>
            <person name="Han C.S."/>
            <person name="Liu B."/>
            <person name="Lou B."/>
            <person name="Bai X."/>
            <person name="Deng C."/>
            <person name="Civerolo E.L."/>
            <person name="Gupta G."/>
        </authorList>
    </citation>
    <scope>NUCLEOTIDE SEQUENCE [LARGE SCALE GENOMIC DNA]</scope>
    <source>
        <strain evidence="2">gxpsy</strain>
    </source>
</reference>
<name>A0ABM5NE69_LIBAS</name>
<dbReference type="EMBL" id="CP004005">
    <property type="protein sequence ID" value="AGH16746.1"/>
    <property type="molecule type" value="Genomic_DNA"/>
</dbReference>
<protein>
    <submittedName>
        <fullName evidence="1">Uncharacterized protein</fullName>
    </submittedName>
</protein>
<evidence type="ECO:0000313" key="2">
    <source>
        <dbReference type="Proteomes" id="UP000011820"/>
    </source>
</evidence>
<keyword evidence="2" id="KW-1185">Reference proteome</keyword>
<evidence type="ECO:0000313" key="1">
    <source>
        <dbReference type="EMBL" id="AGH16746.1"/>
    </source>
</evidence>
<gene>
    <name evidence="1" type="ORF">WSI_01880</name>
</gene>
<organism evidence="1 2">
    <name type="scientific">Candidatus Liberibacter asiaticus str. gxpsy</name>
    <dbReference type="NCBI Taxonomy" id="1174529"/>
    <lineage>
        <taxon>Bacteria</taxon>
        <taxon>Pseudomonadati</taxon>
        <taxon>Pseudomonadota</taxon>
        <taxon>Alphaproteobacteria</taxon>
        <taxon>Hyphomicrobiales</taxon>
        <taxon>Rhizobiaceae</taxon>
        <taxon>Liberibacter</taxon>
    </lineage>
</organism>
<accession>A0ABM5NE69</accession>
<sequence>MFEIFEIHVYFQRKSIFNLFKISIATIPVYISIGKACMIQIQILETEQKDQRWKKNKSKHLLF</sequence>
<proteinExistence type="predicted"/>
<dbReference type="Proteomes" id="UP000011820">
    <property type="component" value="Chromosome"/>
</dbReference>